<evidence type="ECO:0000313" key="1">
    <source>
        <dbReference type="EMBL" id="CQD16233.1"/>
    </source>
</evidence>
<evidence type="ECO:0000313" key="2">
    <source>
        <dbReference type="Proteomes" id="UP000182227"/>
    </source>
</evidence>
<dbReference type="EMBL" id="CTEF01000002">
    <property type="protein sequence ID" value="CQD16233.1"/>
    <property type="molecule type" value="Genomic_DNA"/>
</dbReference>
<gene>
    <name evidence="1" type="ORF">BN970_03442</name>
</gene>
<sequence length="94" mass="9903">MFLLLASRYASDAVPVHESLAMVPAMSLSTARTVALLSNSGVPGCGVPLPKFDCAMREVFRNASSTLTGAAHGLSPTNYPGRERRVFTAFCQAG</sequence>
<reference evidence="1 2" key="1">
    <citation type="submission" date="2015-03" db="EMBL/GenBank/DDBJ databases">
        <authorList>
            <person name="Murphy D."/>
        </authorList>
    </citation>
    <scope>NUCLEOTIDE SEQUENCE [LARGE SCALE GENOMIC DNA]</scope>
    <source>
        <strain evidence="1 2">D16</strain>
    </source>
</reference>
<accession>A0A0U1DH21</accession>
<dbReference type="Proteomes" id="UP000182227">
    <property type="component" value="Unassembled WGS sequence"/>
</dbReference>
<dbReference type="AlphaFoldDB" id="A0A0U1DH21"/>
<organism evidence="1 2">
    <name type="scientific">Mycolicibacterium conceptionense</name>
    <dbReference type="NCBI Taxonomy" id="451644"/>
    <lineage>
        <taxon>Bacteria</taxon>
        <taxon>Bacillati</taxon>
        <taxon>Actinomycetota</taxon>
        <taxon>Actinomycetes</taxon>
        <taxon>Mycobacteriales</taxon>
        <taxon>Mycobacteriaceae</taxon>
        <taxon>Mycolicibacterium</taxon>
    </lineage>
</organism>
<proteinExistence type="predicted"/>
<name>A0A0U1DH21_9MYCO</name>
<protein>
    <submittedName>
        <fullName evidence="1">Uncharacterized protein</fullName>
    </submittedName>
</protein>